<accession>A0A512HK59</accession>
<gene>
    <name evidence="2" type="ORF">RNA01_27530</name>
</gene>
<keyword evidence="3" id="KW-1185">Reference proteome</keyword>
<organism evidence="2 3">
    <name type="scientific">Ciceribacter naphthalenivorans</name>
    <dbReference type="NCBI Taxonomy" id="1118451"/>
    <lineage>
        <taxon>Bacteria</taxon>
        <taxon>Pseudomonadati</taxon>
        <taxon>Pseudomonadota</taxon>
        <taxon>Alphaproteobacteria</taxon>
        <taxon>Hyphomicrobiales</taxon>
        <taxon>Rhizobiaceae</taxon>
        <taxon>Ciceribacter</taxon>
    </lineage>
</organism>
<dbReference type="EMBL" id="BJZP01000013">
    <property type="protein sequence ID" value="GEO85821.1"/>
    <property type="molecule type" value="Genomic_DNA"/>
</dbReference>
<dbReference type="Proteomes" id="UP000321717">
    <property type="component" value="Unassembled WGS sequence"/>
</dbReference>
<evidence type="ECO:0000256" key="1">
    <source>
        <dbReference type="SAM" id="MobiDB-lite"/>
    </source>
</evidence>
<evidence type="ECO:0000313" key="3">
    <source>
        <dbReference type="Proteomes" id="UP000321717"/>
    </source>
</evidence>
<evidence type="ECO:0000313" key="2">
    <source>
        <dbReference type="EMBL" id="GEO85821.1"/>
    </source>
</evidence>
<name>A0A512HK59_9HYPH</name>
<feature type="compositionally biased region" description="Polar residues" evidence="1">
    <location>
        <begin position="43"/>
        <end position="59"/>
    </location>
</feature>
<sequence>MVITEFSCKRGGLGAAAAFDRTVRRGPWPQSTSQDKVAWGKNTCASEQDTGEPETTSGV</sequence>
<comment type="caution">
    <text evidence="2">The sequence shown here is derived from an EMBL/GenBank/DDBJ whole genome shotgun (WGS) entry which is preliminary data.</text>
</comment>
<dbReference type="AlphaFoldDB" id="A0A512HK59"/>
<feature type="region of interest" description="Disordered" evidence="1">
    <location>
        <begin position="24"/>
        <end position="59"/>
    </location>
</feature>
<protein>
    <submittedName>
        <fullName evidence="2">Uncharacterized protein</fullName>
    </submittedName>
</protein>
<reference evidence="2 3" key="1">
    <citation type="submission" date="2019-07" db="EMBL/GenBank/DDBJ databases">
        <title>Whole genome shotgun sequence of Rhizobium naphthalenivorans NBRC 107585.</title>
        <authorList>
            <person name="Hosoyama A."/>
            <person name="Uohara A."/>
            <person name="Ohji S."/>
            <person name="Ichikawa N."/>
        </authorList>
    </citation>
    <scope>NUCLEOTIDE SEQUENCE [LARGE SCALE GENOMIC DNA]</scope>
    <source>
        <strain evidence="2 3">NBRC 107585</strain>
    </source>
</reference>
<proteinExistence type="predicted"/>